<evidence type="ECO:0000256" key="1">
    <source>
        <dbReference type="ARBA" id="ARBA00004123"/>
    </source>
</evidence>
<evidence type="ECO:0000313" key="8">
    <source>
        <dbReference type="Proteomes" id="UP000684084"/>
    </source>
</evidence>
<comment type="subcellular location">
    <subcellularLocation>
        <location evidence="1">Nucleus</location>
    </subcellularLocation>
</comment>
<protein>
    <recommendedName>
        <fullName evidence="9">DUF659 domain-containing protein</fullName>
    </recommendedName>
</protein>
<dbReference type="VEuPathDB" id="FungiDB:RhiirFUN_023232"/>
<name>A0A915YV30_9GLOM</name>
<dbReference type="Proteomes" id="UP000684084">
    <property type="component" value="Unassembled WGS sequence"/>
</dbReference>
<feature type="region of interest" description="Disordered" evidence="6">
    <location>
        <begin position="1"/>
        <end position="36"/>
    </location>
</feature>
<evidence type="ECO:0000313" key="7">
    <source>
        <dbReference type="EMBL" id="CAB5346224.1"/>
    </source>
</evidence>
<dbReference type="GO" id="GO:0008270">
    <property type="term" value="F:zinc ion binding"/>
    <property type="evidence" value="ECO:0007669"/>
    <property type="project" value="UniProtKB-KW"/>
</dbReference>
<sequence length="555" mass="64438">MSSTESEKNINLPTTKTNKKSTNKKSTNKKSGRPFSEIWKNDMKRGEPRGDGHYSGTCQYCSTHWRRAKPILLKVHLTKCNLAPNEVREYWKKELYGTEEENSTDSDTEIPNSANCKRKKNFNKKINKKFRVDKLHQSNIRNHVTNTNNELEISTVNIIDKALLNAFVCCGIPFKVIKNPFFLELLKILQPLYNPPTRQRLSDSLLKYESGRIENKINHKLDRGENYTLAIDGWSDPRNKSIWGFMILTPDRGGIKPYVKTRWITMYECANSIVRLKPAFNYILENSTLVTPSEFDNLIELAGELWKEWGHKKNSTAELYSQIGKYRLGWFFGKRRQRLQLNTLQSMAKIHRYSLSHMKTSVGHVSGTYDGEELRDLLFERNNESEDTDDDIFDEATINQDMARARELERAINYDYELENDDLTIERSVDLGPWVIIEVGQTPVLTHKSDSSDDDDCEDFDPKELANDYRIDMEDSEDTNENNGNNRNNDENNENSGNDESNKEDEDNRWDDNDDENDGDDGNDRDNEDNEDDKENNEDNEDNENNENNGDDENI</sequence>
<keyword evidence="5" id="KW-0539">Nucleus</keyword>
<dbReference type="PANTHER" id="PTHR46481">
    <property type="entry name" value="ZINC FINGER BED DOMAIN-CONTAINING PROTEIN 4"/>
    <property type="match status" value="1"/>
</dbReference>
<dbReference type="EMBL" id="CAGKOT010000006">
    <property type="protein sequence ID" value="CAB5346224.1"/>
    <property type="molecule type" value="Genomic_DNA"/>
</dbReference>
<reference evidence="7" key="1">
    <citation type="submission" date="2020-05" db="EMBL/GenBank/DDBJ databases">
        <authorList>
            <person name="Rincon C."/>
            <person name="Sanders R I."/>
            <person name="Robbins C."/>
            <person name="Chaturvedi A."/>
        </authorList>
    </citation>
    <scope>NUCLEOTIDE SEQUENCE</scope>
    <source>
        <strain evidence="7">CHB12</strain>
    </source>
</reference>
<dbReference type="InterPro" id="IPR052035">
    <property type="entry name" value="ZnF_BED_domain_contain"/>
</dbReference>
<gene>
    <name evidence="7" type="ORF">CHRIB12_LOCUS4173</name>
</gene>
<feature type="compositionally biased region" description="Acidic residues" evidence="6">
    <location>
        <begin position="502"/>
        <end position="555"/>
    </location>
</feature>
<dbReference type="GO" id="GO:0005634">
    <property type="term" value="C:nucleus"/>
    <property type="evidence" value="ECO:0007669"/>
    <property type="project" value="UniProtKB-SubCell"/>
</dbReference>
<feature type="compositionally biased region" description="Basic residues" evidence="6">
    <location>
        <begin position="17"/>
        <end position="32"/>
    </location>
</feature>
<keyword evidence="2" id="KW-0479">Metal-binding</keyword>
<accession>A0A915YV30</accession>
<dbReference type="AlphaFoldDB" id="A0A915YV30"/>
<evidence type="ECO:0000256" key="3">
    <source>
        <dbReference type="ARBA" id="ARBA00022771"/>
    </source>
</evidence>
<keyword evidence="4" id="KW-0862">Zinc</keyword>
<evidence type="ECO:0000256" key="4">
    <source>
        <dbReference type="ARBA" id="ARBA00022833"/>
    </source>
</evidence>
<evidence type="ECO:0000256" key="5">
    <source>
        <dbReference type="ARBA" id="ARBA00023242"/>
    </source>
</evidence>
<evidence type="ECO:0008006" key="9">
    <source>
        <dbReference type="Google" id="ProtNLM"/>
    </source>
</evidence>
<keyword evidence="3" id="KW-0863">Zinc-finger</keyword>
<feature type="region of interest" description="Disordered" evidence="6">
    <location>
        <begin position="467"/>
        <end position="555"/>
    </location>
</feature>
<dbReference type="VEuPathDB" id="FungiDB:RhiirFUN_012952"/>
<comment type="caution">
    <text evidence="7">The sequence shown here is derived from an EMBL/GenBank/DDBJ whole genome shotgun (WGS) entry which is preliminary data.</text>
</comment>
<organism evidence="7 8">
    <name type="scientific">Rhizophagus irregularis</name>
    <dbReference type="NCBI Taxonomy" id="588596"/>
    <lineage>
        <taxon>Eukaryota</taxon>
        <taxon>Fungi</taxon>
        <taxon>Fungi incertae sedis</taxon>
        <taxon>Mucoromycota</taxon>
        <taxon>Glomeromycotina</taxon>
        <taxon>Glomeromycetes</taxon>
        <taxon>Glomerales</taxon>
        <taxon>Glomeraceae</taxon>
        <taxon>Rhizophagus</taxon>
    </lineage>
</organism>
<dbReference type="PANTHER" id="PTHR46481:SF10">
    <property type="entry name" value="ZINC FINGER BED DOMAIN-CONTAINING PROTEIN 39"/>
    <property type="match status" value="1"/>
</dbReference>
<proteinExistence type="predicted"/>
<evidence type="ECO:0000256" key="2">
    <source>
        <dbReference type="ARBA" id="ARBA00022723"/>
    </source>
</evidence>
<dbReference type="OrthoDB" id="2436019at2759"/>
<evidence type="ECO:0000256" key="6">
    <source>
        <dbReference type="SAM" id="MobiDB-lite"/>
    </source>
</evidence>